<dbReference type="InterPro" id="IPR036259">
    <property type="entry name" value="MFS_trans_sf"/>
</dbReference>
<keyword evidence="3" id="KW-1185">Reference proteome</keyword>
<dbReference type="RefSeq" id="WP_222709459.1">
    <property type="nucleotide sequence ID" value="NZ_CP108085.1"/>
</dbReference>
<dbReference type="Proteomes" id="UP001432011">
    <property type="component" value="Chromosome"/>
</dbReference>
<accession>A0ABZ1SKA6</accession>
<evidence type="ECO:0000313" key="3">
    <source>
        <dbReference type="Proteomes" id="UP001432011"/>
    </source>
</evidence>
<organism evidence="2 3">
    <name type="scientific">Microbispora hainanensis</name>
    <dbReference type="NCBI Taxonomy" id="568844"/>
    <lineage>
        <taxon>Bacteria</taxon>
        <taxon>Bacillati</taxon>
        <taxon>Actinomycetota</taxon>
        <taxon>Actinomycetes</taxon>
        <taxon>Streptosporangiales</taxon>
        <taxon>Streptosporangiaceae</taxon>
        <taxon>Microbispora</taxon>
    </lineage>
</organism>
<dbReference type="SUPFAM" id="SSF103473">
    <property type="entry name" value="MFS general substrate transporter"/>
    <property type="match status" value="1"/>
</dbReference>
<protein>
    <submittedName>
        <fullName evidence="2">Uncharacterized protein</fullName>
    </submittedName>
</protein>
<feature type="chain" id="PRO_5046409725" evidence="1">
    <location>
        <begin position="20"/>
        <end position="84"/>
    </location>
</feature>
<gene>
    <name evidence="2" type="ORF">OG913_26090</name>
</gene>
<evidence type="ECO:0000313" key="2">
    <source>
        <dbReference type="EMBL" id="WUP72873.1"/>
    </source>
</evidence>
<sequence length="84" mass="8289">MSRACLWPLYAAGFTTAFGAHGIAAGLGVAGDGAGASPLRPGLLLALYDGAEVVLEPAFGTPADRIGPRPVLEGGVNQAAAAAW</sequence>
<keyword evidence="1" id="KW-0732">Signal</keyword>
<feature type="signal peptide" evidence="1">
    <location>
        <begin position="1"/>
        <end position="19"/>
    </location>
</feature>
<dbReference type="EMBL" id="CP108085">
    <property type="protein sequence ID" value="WUP72873.1"/>
    <property type="molecule type" value="Genomic_DNA"/>
</dbReference>
<proteinExistence type="predicted"/>
<name>A0ABZ1SKA6_9ACTN</name>
<reference evidence="2" key="1">
    <citation type="submission" date="2022-10" db="EMBL/GenBank/DDBJ databases">
        <title>The complete genomes of actinobacterial strains from the NBC collection.</title>
        <authorList>
            <person name="Joergensen T.S."/>
            <person name="Alvarez Arevalo M."/>
            <person name="Sterndorff E.B."/>
            <person name="Faurdal D."/>
            <person name="Vuksanovic O."/>
            <person name="Mourched A.-S."/>
            <person name="Charusanti P."/>
            <person name="Shaw S."/>
            <person name="Blin K."/>
            <person name="Weber T."/>
        </authorList>
    </citation>
    <scope>NUCLEOTIDE SEQUENCE</scope>
    <source>
        <strain evidence="2">NBC_00254</strain>
    </source>
</reference>
<evidence type="ECO:0000256" key="1">
    <source>
        <dbReference type="SAM" id="SignalP"/>
    </source>
</evidence>